<gene>
    <name evidence="1" type="ORF">N7644_00780</name>
</gene>
<evidence type="ECO:0000313" key="1">
    <source>
        <dbReference type="EMBL" id="MDH0562214.1"/>
    </source>
</evidence>
<comment type="caution">
    <text evidence="1">The sequence shown here is derived from an EMBL/GenBank/DDBJ whole genome shotgun (WGS) entry which is preliminary data.</text>
</comment>
<dbReference type="AlphaFoldDB" id="A0AA42I4R6"/>
<evidence type="ECO:0000313" key="2">
    <source>
        <dbReference type="Proteomes" id="UP001159329"/>
    </source>
</evidence>
<sequence>MSVIPSLAAGLAQLHSFASFIDTGSGNATFIFYSDTKPADVTVPANTSARLVALTLPKPCFKALNADNVELNPTDAATVTKTGTATWARLFNGNGDAVADFAIGTDITLANPDLVLGSTLMINSIKLRPIT</sequence>
<dbReference type="EMBL" id="JAOEEO010000001">
    <property type="protein sequence ID" value="MDH0562214.1"/>
    <property type="molecule type" value="Genomic_DNA"/>
</dbReference>
<protein>
    <submittedName>
        <fullName evidence="1">Uncharacterized protein</fullName>
    </submittedName>
</protein>
<organism evidence="1 2">
    <name type="scientific">Acinetobacter courvalinii</name>
    <dbReference type="NCBI Taxonomy" id="280147"/>
    <lineage>
        <taxon>Bacteria</taxon>
        <taxon>Pseudomonadati</taxon>
        <taxon>Pseudomonadota</taxon>
        <taxon>Gammaproteobacteria</taxon>
        <taxon>Moraxellales</taxon>
        <taxon>Moraxellaceae</taxon>
        <taxon>Acinetobacter</taxon>
    </lineage>
</organism>
<reference evidence="1" key="1">
    <citation type="submission" date="2022-09" db="EMBL/GenBank/DDBJ databases">
        <title>Intensive care unit water sources are persistently colonized with multi-drug resistant bacteria and are the site of extensive horizontal gene transfer of antibiotic resistance genes.</title>
        <authorList>
            <person name="Diorio-Toth L."/>
        </authorList>
    </citation>
    <scope>NUCLEOTIDE SEQUENCE</scope>
    <source>
        <strain evidence="1">GD04005</strain>
    </source>
</reference>
<accession>A0AA42I4R6</accession>
<dbReference type="Proteomes" id="UP001159329">
    <property type="component" value="Unassembled WGS sequence"/>
</dbReference>
<dbReference type="RefSeq" id="WP_279694099.1">
    <property type="nucleotide sequence ID" value="NZ_JAOEEO010000001.1"/>
</dbReference>
<name>A0AA42I4R6_9GAMM</name>
<proteinExistence type="predicted"/>